<evidence type="ECO:0000313" key="3">
    <source>
        <dbReference type="EMBL" id="NEA27362.1"/>
    </source>
</evidence>
<dbReference type="EMBL" id="JAAGLI010000913">
    <property type="protein sequence ID" value="NEA27362.1"/>
    <property type="molecule type" value="Genomic_DNA"/>
</dbReference>
<evidence type="ECO:0000313" key="4">
    <source>
        <dbReference type="Proteomes" id="UP000475532"/>
    </source>
</evidence>
<dbReference type="AlphaFoldDB" id="A0A6L9QR10"/>
<protein>
    <submittedName>
        <fullName evidence="3">Uncharacterized protein</fullName>
    </submittedName>
</protein>
<evidence type="ECO:0000256" key="2">
    <source>
        <dbReference type="SAM" id="Phobius"/>
    </source>
</evidence>
<reference evidence="3 4" key="1">
    <citation type="submission" date="2020-01" db="EMBL/GenBank/DDBJ databases">
        <title>Insect and environment-associated Actinomycetes.</title>
        <authorList>
            <person name="Currrie C."/>
            <person name="Chevrette M."/>
            <person name="Carlson C."/>
            <person name="Stubbendieck R."/>
            <person name="Wendt-Pienkowski E."/>
        </authorList>
    </citation>
    <scope>NUCLEOTIDE SEQUENCE [LARGE SCALE GENOMIC DNA]</scope>
    <source>
        <strain evidence="3 4">SID10258</strain>
    </source>
</reference>
<keyword evidence="2" id="KW-0812">Transmembrane</keyword>
<comment type="caution">
    <text evidence="3">The sequence shown here is derived from an EMBL/GenBank/DDBJ whole genome shotgun (WGS) entry which is preliminary data.</text>
</comment>
<keyword evidence="2" id="KW-0472">Membrane</keyword>
<dbReference type="RefSeq" id="WP_163061778.1">
    <property type="nucleotide sequence ID" value="NZ_JAAGLI010000913.1"/>
</dbReference>
<proteinExistence type="predicted"/>
<gene>
    <name evidence="3" type="ORF">G3I70_33420</name>
</gene>
<dbReference type="Proteomes" id="UP000475532">
    <property type="component" value="Unassembled WGS sequence"/>
</dbReference>
<evidence type="ECO:0000256" key="1">
    <source>
        <dbReference type="SAM" id="MobiDB-lite"/>
    </source>
</evidence>
<feature type="region of interest" description="Disordered" evidence="1">
    <location>
        <begin position="1"/>
        <end position="20"/>
    </location>
</feature>
<keyword evidence="2" id="KW-1133">Transmembrane helix</keyword>
<name>A0A6L9QR10_9ACTN</name>
<sequence>MVEAAVGGAEADPGKSPGAPRRRRRKVFVAVGFFLAVVAMAVGGSLAWTVVLPTMHARGEYELVPHAAKVLDATEGLDRRITSKLKIETDRGWDRTGAGHFTHQSWVSWAAFTGLVRVDVHFSRHGATALKSGTAIAAAEMDKLGDRDARPIGGLGDEAIGTPVPNGFQIDARDRNVVIRVSFNAPSKKWGEMEAHARPTAATALALLKEANR</sequence>
<accession>A0A6L9QR10</accession>
<feature type="transmembrane region" description="Helical" evidence="2">
    <location>
        <begin position="27"/>
        <end position="48"/>
    </location>
</feature>
<organism evidence="3 4">
    <name type="scientific">Actinomadura bangladeshensis</name>
    <dbReference type="NCBI Taxonomy" id="453573"/>
    <lineage>
        <taxon>Bacteria</taxon>
        <taxon>Bacillati</taxon>
        <taxon>Actinomycetota</taxon>
        <taxon>Actinomycetes</taxon>
        <taxon>Streptosporangiales</taxon>
        <taxon>Thermomonosporaceae</taxon>
        <taxon>Actinomadura</taxon>
    </lineage>
</organism>